<keyword evidence="3" id="KW-1185">Reference proteome</keyword>
<dbReference type="GO" id="GO:0003676">
    <property type="term" value="F:nucleic acid binding"/>
    <property type="evidence" value="ECO:0007669"/>
    <property type="project" value="InterPro"/>
</dbReference>
<dbReference type="OrthoDB" id="9906983at2759"/>
<name>A0A8T1S9K9_CHESE</name>
<feature type="non-terminal residue" evidence="2">
    <location>
        <position position="180"/>
    </location>
</feature>
<dbReference type="InterPro" id="IPR012337">
    <property type="entry name" value="RNaseH-like_sf"/>
</dbReference>
<dbReference type="SUPFAM" id="SSF53098">
    <property type="entry name" value="Ribonuclease H-like"/>
    <property type="match status" value="1"/>
</dbReference>
<dbReference type="InterPro" id="IPR050951">
    <property type="entry name" value="Retrovirus_Pol_polyprotein"/>
</dbReference>
<feature type="domain" description="Integrase catalytic" evidence="1">
    <location>
        <begin position="3"/>
        <end position="160"/>
    </location>
</feature>
<protein>
    <submittedName>
        <fullName evidence="2">Pr gag-pro-pol</fullName>
    </submittedName>
</protein>
<dbReference type="PANTHER" id="PTHR37984:SF12">
    <property type="entry name" value="RIBONUCLEASE H"/>
    <property type="match status" value="1"/>
</dbReference>
<gene>
    <name evidence="2" type="ORF">G0U57_014214</name>
</gene>
<proteinExistence type="predicted"/>
<dbReference type="Proteomes" id="UP000765507">
    <property type="component" value="Unassembled WGS sequence"/>
</dbReference>
<dbReference type="EMBL" id="JAHGAV010000405">
    <property type="protein sequence ID" value="KAG6925551.1"/>
    <property type="molecule type" value="Genomic_DNA"/>
</dbReference>
<evidence type="ECO:0000313" key="3">
    <source>
        <dbReference type="Proteomes" id="UP000765507"/>
    </source>
</evidence>
<dbReference type="InterPro" id="IPR036397">
    <property type="entry name" value="RNaseH_sf"/>
</dbReference>
<evidence type="ECO:0000313" key="2">
    <source>
        <dbReference type="EMBL" id="KAG6925551.1"/>
    </source>
</evidence>
<accession>A0A8T1S9K9</accession>
<sequence>QHTFWGPFVNIQIDFIQMFKCCNYEYVLVLVDVFSNWVEAFPCRKADAKTVVKLLLKDFVPQFGIPVSINSDHGTYFTGQIVKELCATLQIQHTLHCPHHPQSAGTLKCQNGILKNKLAKICAKTNLKWPHVLPLALIRMRATPKLKTGLSPYEILTGCLMRLPAAPPLTLAQMDIHLMQ</sequence>
<dbReference type="GO" id="GO:0015074">
    <property type="term" value="P:DNA integration"/>
    <property type="evidence" value="ECO:0007669"/>
    <property type="project" value="InterPro"/>
</dbReference>
<dbReference type="PROSITE" id="PS50994">
    <property type="entry name" value="INTEGRASE"/>
    <property type="match status" value="1"/>
</dbReference>
<dbReference type="AlphaFoldDB" id="A0A8T1S9K9"/>
<comment type="caution">
    <text evidence="2">The sequence shown here is derived from an EMBL/GenBank/DDBJ whole genome shotgun (WGS) entry which is preliminary data.</text>
</comment>
<dbReference type="Pfam" id="PF00665">
    <property type="entry name" value="rve"/>
    <property type="match status" value="1"/>
</dbReference>
<dbReference type="InterPro" id="IPR001584">
    <property type="entry name" value="Integrase_cat-core"/>
</dbReference>
<dbReference type="PANTHER" id="PTHR37984">
    <property type="entry name" value="PROTEIN CBG26694"/>
    <property type="match status" value="1"/>
</dbReference>
<organism evidence="2 3">
    <name type="scientific">Chelydra serpentina</name>
    <name type="common">Snapping turtle</name>
    <name type="synonym">Testudo serpentina</name>
    <dbReference type="NCBI Taxonomy" id="8475"/>
    <lineage>
        <taxon>Eukaryota</taxon>
        <taxon>Metazoa</taxon>
        <taxon>Chordata</taxon>
        <taxon>Craniata</taxon>
        <taxon>Vertebrata</taxon>
        <taxon>Euteleostomi</taxon>
        <taxon>Archelosauria</taxon>
        <taxon>Testudinata</taxon>
        <taxon>Testudines</taxon>
        <taxon>Cryptodira</taxon>
        <taxon>Durocryptodira</taxon>
        <taxon>Americhelydia</taxon>
        <taxon>Chelydroidea</taxon>
        <taxon>Chelydridae</taxon>
        <taxon>Chelydra</taxon>
    </lineage>
</organism>
<reference evidence="2 3" key="1">
    <citation type="journal article" date="2020" name="G3 (Bethesda)">
        <title>Draft Genome of the Common Snapping Turtle, Chelydra serpentina, a Model for Phenotypic Plasticity in Reptiles.</title>
        <authorList>
            <person name="Das D."/>
            <person name="Singh S.K."/>
            <person name="Bierstedt J."/>
            <person name="Erickson A."/>
            <person name="Galli G.L.J."/>
            <person name="Crossley D.A. 2nd"/>
            <person name="Rhen T."/>
        </authorList>
    </citation>
    <scope>NUCLEOTIDE SEQUENCE [LARGE SCALE GENOMIC DNA]</scope>
    <source>
        <strain evidence="2">KW</strain>
    </source>
</reference>
<feature type="non-terminal residue" evidence="2">
    <location>
        <position position="1"/>
    </location>
</feature>
<dbReference type="Gene3D" id="3.30.420.10">
    <property type="entry name" value="Ribonuclease H-like superfamily/Ribonuclease H"/>
    <property type="match status" value="1"/>
</dbReference>
<evidence type="ECO:0000259" key="1">
    <source>
        <dbReference type="PROSITE" id="PS50994"/>
    </source>
</evidence>